<dbReference type="InterPro" id="IPR010559">
    <property type="entry name" value="Sig_transdc_His_kin_internal"/>
</dbReference>
<evidence type="ECO:0000256" key="1">
    <source>
        <dbReference type="SAM" id="Phobius"/>
    </source>
</evidence>
<feature type="domain" description="Signal transduction histidine kinase internal region" evidence="2">
    <location>
        <begin position="151"/>
        <end position="229"/>
    </location>
</feature>
<reference evidence="3 4" key="1">
    <citation type="submission" date="2017-06" db="EMBL/GenBank/DDBJ databases">
        <authorList>
            <person name="Kim H.J."/>
            <person name="Triplett B.A."/>
        </authorList>
    </citation>
    <scope>NUCLEOTIDE SEQUENCE [LARGE SCALE GENOMIC DNA]</scope>
    <source>
        <strain evidence="3 4">DSM 19307</strain>
    </source>
</reference>
<dbReference type="SUPFAM" id="SSF55874">
    <property type="entry name" value="ATPase domain of HSP90 chaperone/DNA topoisomerase II/histidine kinase"/>
    <property type="match status" value="1"/>
</dbReference>
<keyword evidence="1" id="KW-0812">Transmembrane</keyword>
<dbReference type="GO" id="GO:0016020">
    <property type="term" value="C:membrane"/>
    <property type="evidence" value="ECO:0007669"/>
    <property type="project" value="InterPro"/>
</dbReference>
<dbReference type="PANTHER" id="PTHR34220:SF7">
    <property type="entry name" value="SENSOR HISTIDINE KINASE YPDA"/>
    <property type="match status" value="1"/>
</dbReference>
<sequence length="343" mass="39875">MTKNKIYWLCQILGWGIYGFIQIFLYTIAERFDVTQALGVLYQVLYFIATTHLLRNLIIRFGWLNLRLSHLIPRILAVTLILSALNYGYLLSIEYFTGTISKMDLMFLTVLINTLGYWAIYFIWTIFYFAFHYVERYNKSLKAETAAREVELNNLKAQLNPHFIFNALNSIRALVDENPRKSKESITQLSHILRNSLISDRKKMIPFMEELKTVMDYLALETIRYEERLTTKFDIDRNSGKYMIPPLMLQTLVENGIKHGISNLKHGGEISISTTVRRKQLHLQIRNTGQLSSSIKVEEGFGLINTRKRLALIFGEDAKFEIKNEDKTTVLTTIVLPSTERII</sequence>
<protein>
    <submittedName>
        <fullName evidence="3">Histidine kinase</fullName>
    </submittedName>
</protein>
<keyword evidence="1" id="KW-1133">Transmembrane helix</keyword>
<feature type="transmembrane region" description="Helical" evidence="1">
    <location>
        <begin position="7"/>
        <end position="28"/>
    </location>
</feature>
<dbReference type="InterPro" id="IPR036890">
    <property type="entry name" value="HATPase_C_sf"/>
</dbReference>
<evidence type="ECO:0000259" key="2">
    <source>
        <dbReference type="Pfam" id="PF06580"/>
    </source>
</evidence>
<dbReference type="GO" id="GO:0000155">
    <property type="term" value="F:phosphorelay sensor kinase activity"/>
    <property type="evidence" value="ECO:0007669"/>
    <property type="project" value="InterPro"/>
</dbReference>
<gene>
    <name evidence="3" type="ORF">SAMN05421640_0567</name>
</gene>
<feature type="transmembrane region" description="Helical" evidence="1">
    <location>
        <begin position="71"/>
        <end position="93"/>
    </location>
</feature>
<dbReference type="EMBL" id="FZPD01000001">
    <property type="protein sequence ID" value="SNS53624.1"/>
    <property type="molecule type" value="Genomic_DNA"/>
</dbReference>
<dbReference type="RefSeq" id="WP_089355324.1">
    <property type="nucleotide sequence ID" value="NZ_FZPD01000001.1"/>
</dbReference>
<accession>A0A239FC14</accession>
<organism evidence="3 4">
    <name type="scientific">Ekhidna lutea</name>
    <dbReference type="NCBI Taxonomy" id="447679"/>
    <lineage>
        <taxon>Bacteria</taxon>
        <taxon>Pseudomonadati</taxon>
        <taxon>Bacteroidota</taxon>
        <taxon>Cytophagia</taxon>
        <taxon>Cytophagales</taxon>
        <taxon>Reichenbachiellaceae</taxon>
        <taxon>Ekhidna</taxon>
    </lineage>
</organism>
<dbReference type="Gene3D" id="3.30.565.10">
    <property type="entry name" value="Histidine kinase-like ATPase, C-terminal domain"/>
    <property type="match status" value="1"/>
</dbReference>
<keyword evidence="3" id="KW-0808">Transferase</keyword>
<evidence type="ECO:0000313" key="4">
    <source>
        <dbReference type="Proteomes" id="UP000198393"/>
    </source>
</evidence>
<dbReference type="AlphaFoldDB" id="A0A239FC14"/>
<dbReference type="Proteomes" id="UP000198393">
    <property type="component" value="Unassembled WGS sequence"/>
</dbReference>
<proteinExistence type="predicted"/>
<dbReference type="PANTHER" id="PTHR34220">
    <property type="entry name" value="SENSOR HISTIDINE KINASE YPDA"/>
    <property type="match status" value="1"/>
</dbReference>
<feature type="transmembrane region" description="Helical" evidence="1">
    <location>
        <begin position="40"/>
        <end position="59"/>
    </location>
</feature>
<dbReference type="Pfam" id="PF06580">
    <property type="entry name" value="His_kinase"/>
    <property type="match status" value="1"/>
</dbReference>
<keyword evidence="4" id="KW-1185">Reference proteome</keyword>
<dbReference type="InterPro" id="IPR050640">
    <property type="entry name" value="Bact_2-comp_sensor_kinase"/>
</dbReference>
<name>A0A239FC14_EKHLU</name>
<keyword evidence="1" id="KW-0472">Membrane</keyword>
<evidence type="ECO:0000313" key="3">
    <source>
        <dbReference type="EMBL" id="SNS53624.1"/>
    </source>
</evidence>
<dbReference type="OrthoDB" id="9792992at2"/>
<keyword evidence="3" id="KW-0418">Kinase</keyword>
<feature type="transmembrane region" description="Helical" evidence="1">
    <location>
        <begin position="105"/>
        <end position="131"/>
    </location>
</feature>